<dbReference type="EMBL" id="JAWQEG010000128">
    <property type="protein sequence ID" value="KAK3894245.1"/>
    <property type="molecule type" value="Genomic_DNA"/>
</dbReference>
<evidence type="ECO:0000313" key="3">
    <source>
        <dbReference type="Proteomes" id="UP001286313"/>
    </source>
</evidence>
<reference evidence="2" key="1">
    <citation type="submission" date="2023-10" db="EMBL/GenBank/DDBJ databases">
        <title>Genome assemblies of two species of porcelain crab, Petrolisthes cinctipes and Petrolisthes manimaculis (Anomura: Porcellanidae).</title>
        <authorList>
            <person name="Angst P."/>
        </authorList>
    </citation>
    <scope>NUCLEOTIDE SEQUENCE</scope>
    <source>
        <strain evidence="2">PB745_01</strain>
        <tissue evidence="2">Gill</tissue>
    </source>
</reference>
<evidence type="ECO:0000313" key="2">
    <source>
        <dbReference type="EMBL" id="KAK3894245.1"/>
    </source>
</evidence>
<accession>A0AAE1GLT0</accession>
<feature type="region of interest" description="Disordered" evidence="1">
    <location>
        <begin position="105"/>
        <end position="132"/>
    </location>
</feature>
<dbReference type="AlphaFoldDB" id="A0AAE1GLT0"/>
<protein>
    <submittedName>
        <fullName evidence="2">Uncharacterized protein</fullName>
    </submittedName>
</protein>
<name>A0AAE1GLT0_PETCI</name>
<keyword evidence="3" id="KW-1185">Reference proteome</keyword>
<dbReference type="Proteomes" id="UP001286313">
    <property type="component" value="Unassembled WGS sequence"/>
</dbReference>
<sequence length="132" mass="14316">MAEWEGLAKSVWQSKMGISAWEGDRTGHGKQTTSKVEDCAVAVLDEEEPDTSPIVPPSTYRKETWRHVKVNPELTESQQNEECSGEAAASRVNCETIEVLPRDVPVGVPGIHRGRGRNEAAGVQGGENSESS</sequence>
<gene>
    <name evidence="2" type="ORF">Pcinc_002007</name>
</gene>
<evidence type="ECO:0000256" key="1">
    <source>
        <dbReference type="SAM" id="MobiDB-lite"/>
    </source>
</evidence>
<proteinExistence type="predicted"/>
<organism evidence="2 3">
    <name type="scientific">Petrolisthes cinctipes</name>
    <name type="common">Flat porcelain crab</name>
    <dbReference type="NCBI Taxonomy" id="88211"/>
    <lineage>
        <taxon>Eukaryota</taxon>
        <taxon>Metazoa</taxon>
        <taxon>Ecdysozoa</taxon>
        <taxon>Arthropoda</taxon>
        <taxon>Crustacea</taxon>
        <taxon>Multicrustacea</taxon>
        <taxon>Malacostraca</taxon>
        <taxon>Eumalacostraca</taxon>
        <taxon>Eucarida</taxon>
        <taxon>Decapoda</taxon>
        <taxon>Pleocyemata</taxon>
        <taxon>Anomura</taxon>
        <taxon>Galatheoidea</taxon>
        <taxon>Porcellanidae</taxon>
        <taxon>Petrolisthes</taxon>
    </lineage>
</organism>
<comment type="caution">
    <text evidence="2">The sequence shown here is derived from an EMBL/GenBank/DDBJ whole genome shotgun (WGS) entry which is preliminary data.</text>
</comment>